<dbReference type="AlphaFoldDB" id="A0A7Z7N915"/>
<dbReference type="SUPFAM" id="SSF54909">
    <property type="entry name" value="Dimeric alpha+beta barrel"/>
    <property type="match status" value="1"/>
</dbReference>
<dbReference type="RefSeq" id="WP_186242364.1">
    <property type="nucleotide sequence ID" value="NZ_OCTY01000002.1"/>
</dbReference>
<evidence type="ECO:0000259" key="1">
    <source>
        <dbReference type="Pfam" id="PF07045"/>
    </source>
</evidence>
<evidence type="ECO:0000313" key="2">
    <source>
        <dbReference type="EMBL" id="SOJ54305.1"/>
    </source>
</evidence>
<sequence length="96" mass="11038">MTVYAIAQLKFTDRASYDRYQTKFMEVFRRHPGTLLAADEVPQVVEGEWDREKVVLMSFPDEDAFHGWAQSPEYQDISKDRRAGADTVVLLAKGLQ</sequence>
<dbReference type="Proteomes" id="UP000554965">
    <property type="component" value="Unassembled WGS sequence"/>
</dbReference>
<organism evidence="2 3">
    <name type="scientific">Mycobacterium simulans</name>
    <dbReference type="NCBI Taxonomy" id="627089"/>
    <lineage>
        <taxon>Bacteria</taxon>
        <taxon>Bacillati</taxon>
        <taxon>Actinomycetota</taxon>
        <taxon>Actinomycetes</taxon>
        <taxon>Mycobacteriales</taxon>
        <taxon>Mycobacteriaceae</taxon>
        <taxon>Mycobacterium</taxon>
    </lineage>
</organism>
<dbReference type="Pfam" id="PF07045">
    <property type="entry name" value="DUF1330"/>
    <property type="match status" value="1"/>
</dbReference>
<dbReference type="InterPro" id="IPR010753">
    <property type="entry name" value="DUF1330"/>
</dbReference>
<dbReference type="PANTHER" id="PTHR41521:SF4">
    <property type="entry name" value="BLR0684 PROTEIN"/>
    <property type="match status" value="1"/>
</dbReference>
<feature type="domain" description="DUF1330" evidence="1">
    <location>
        <begin position="2"/>
        <end position="94"/>
    </location>
</feature>
<keyword evidence="3" id="KW-1185">Reference proteome</keyword>
<evidence type="ECO:0000313" key="3">
    <source>
        <dbReference type="Proteomes" id="UP000554965"/>
    </source>
</evidence>
<proteinExistence type="predicted"/>
<comment type="caution">
    <text evidence="2">The sequence shown here is derived from an EMBL/GenBank/DDBJ whole genome shotgun (WGS) entry which is preliminary data.</text>
</comment>
<name>A0A7Z7N915_9MYCO</name>
<dbReference type="EMBL" id="OCTY01000002">
    <property type="protein sequence ID" value="SOJ54305.1"/>
    <property type="molecule type" value="Genomic_DNA"/>
</dbReference>
<protein>
    <recommendedName>
        <fullName evidence="1">DUF1330 domain-containing protein</fullName>
    </recommendedName>
</protein>
<dbReference type="Gene3D" id="3.30.70.100">
    <property type="match status" value="1"/>
</dbReference>
<accession>A0A7Z7N915</accession>
<dbReference type="InterPro" id="IPR011008">
    <property type="entry name" value="Dimeric_a/b-barrel"/>
</dbReference>
<dbReference type="PANTHER" id="PTHR41521">
    <property type="match status" value="1"/>
</dbReference>
<reference evidence="2 3" key="1">
    <citation type="submission" date="2017-10" db="EMBL/GenBank/DDBJ databases">
        <authorList>
            <consortium name="Urmite Genomes"/>
        </authorList>
    </citation>
    <scope>NUCLEOTIDE SEQUENCE [LARGE SCALE GENOMIC DNA]</scope>
    <source>
        <strain evidence="2 3">FB-527</strain>
    </source>
</reference>
<gene>
    <name evidence="2" type="ORF">MSIMFB_01804</name>
</gene>